<evidence type="ECO:0000313" key="2">
    <source>
        <dbReference type="Proteomes" id="UP000029585"/>
    </source>
</evidence>
<dbReference type="GeneID" id="63975101"/>
<comment type="caution">
    <text evidence="1">The sequence shown here is derived from an EMBL/GenBank/DDBJ whole genome shotgun (WGS) entry which is preliminary data.</text>
</comment>
<keyword evidence="2" id="KW-1185">Reference proteome</keyword>
<dbReference type="Proteomes" id="UP000029585">
    <property type="component" value="Unassembled WGS sequence"/>
</dbReference>
<organism evidence="1 2">
    <name type="scientific">Flavonifractor plautii 1_3_50AFAA</name>
    <dbReference type="NCBI Taxonomy" id="742738"/>
    <lineage>
        <taxon>Bacteria</taxon>
        <taxon>Bacillati</taxon>
        <taxon>Bacillota</taxon>
        <taxon>Clostridia</taxon>
        <taxon>Eubacteriales</taxon>
        <taxon>Oscillospiraceae</taxon>
        <taxon>Flavonifractor</taxon>
    </lineage>
</organism>
<proteinExistence type="predicted"/>
<evidence type="ECO:0000313" key="1">
    <source>
        <dbReference type="EMBL" id="KGF54819.1"/>
    </source>
</evidence>
<name>A0A096DBF5_FLAPL</name>
<dbReference type="HOGENOM" id="CLU_3198166_0_0_9"/>
<gene>
    <name evidence="1" type="ORF">HMPREF9460_02510</name>
</gene>
<sequence>MTEQVIRAIEAALKRGLRVELLLDKDGTIKVQTVSRKKLNIVPTP</sequence>
<dbReference type="EMBL" id="ADLO01000079">
    <property type="protein sequence ID" value="KGF54819.1"/>
    <property type="molecule type" value="Genomic_DNA"/>
</dbReference>
<reference evidence="1 2" key="1">
    <citation type="submission" date="2011-08" db="EMBL/GenBank/DDBJ databases">
        <title>The Genome Sequence of Clostridium orbiscindens 1_3_50AFAA.</title>
        <authorList>
            <consortium name="The Broad Institute Genome Sequencing Platform"/>
            <person name="Earl A."/>
            <person name="Ward D."/>
            <person name="Feldgarden M."/>
            <person name="Gevers D."/>
            <person name="Daigneault M."/>
            <person name="Strauss J."/>
            <person name="Allen-Vercoe E."/>
            <person name="Young S.K."/>
            <person name="Zeng Q."/>
            <person name="Gargeya S."/>
            <person name="Fitzgerald M."/>
            <person name="Haas B."/>
            <person name="Abouelleil A."/>
            <person name="Alvarado L."/>
            <person name="Arachchi H.M."/>
            <person name="Berlin A."/>
            <person name="Brown A."/>
            <person name="Chapman S.B."/>
            <person name="Chen Z."/>
            <person name="Dunbar C."/>
            <person name="Freedman E."/>
            <person name="Gearin G."/>
            <person name="Gellesch M."/>
            <person name="Goldberg J."/>
            <person name="Griggs A."/>
            <person name="Gujja S."/>
            <person name="Heiman D."/>
            <person name="Howarth C."/>
            <person name="Larson L."/>
            <person name="Lui A."/>
            <person name="MacDonald P.J.P."/>
            <person name="Montmayeur A."/>
            <person name="Murphy C."/>
            <person name="Neiman D."/>
            <person name="Pearson M."/>
            <person name="Priest M."/>
            <person name="Roberts A."/>
            <person name="Saif S."/>
            <person name="Shea T."/>
            <person name="Shenoy N."/>
            <person name="Sisk P."/>
            <person name="Stolte C."/>
            <person name="Sykes S."/>
            <person name="Wortman J."/>
            <person name="Nusbaum C."/>
            <person name="Birren B."/>
        </authorList>
    </citation>
    <scope>NUCLEOTIDE SEQUENCE [LARGE SCALE GENOMIC DNA]</scope>
    <source>
        <strain evidence="1 2">1_3_50AFAA</strain>
    </source>
</reference>
<accession>A0A096DBF5</accession>
<dbReference type="AlphaFoldDB" id="A0A096DBF5"/>
<protein>
    <submittedName>
        <fullName evidence="1">Uncharacterized protein</fullName>
    </submittedName>
</protein>
<dbReference type="RefSeq" id="WP_007494998.1">
    <property type="nucleotide sequence ID" value="NZ_KN174163.1"/>
</dbReference>
<dbReference type="PATRIC" id="fig|742738.3.peg.2577"/>